<feature type="transmembrane region" description="Helical" evidence="1">
    <location>
        <begin position="7"/>
        <end position="28"/>
    </location>
</feature>
<organism evidence="2 3">
    <name type="scientific">Phocoenobacter skyensis</name>
    <dbReference type="NCBI Taxonomy" id="97481"/>
    <lineage>
        <taxon>Bacteria</taxon>
        <taxon>Pseudomonadati</taxon>
        <taxon>Pseudomonadota</taxon>
        <taxon>Gammaproteobacteria</taxon>
        <taxon>Pasteurellales</taxon>
        <taxon>Pasteurellaceae</taxon>
        <taxon>Phocoenobacter</taxon>
    </lineage>
</organism>
<keyword evidence="1" id="KW-0472">Membrane</keyword>
<gene>
    <name evidence="2" type="ORF">SAMN05444853_10372</name>
</gene>
<proteinExistence type="predicted"/>
<reference evidence="3" key="1">
    <citation type="submission" date="2016-10" db="EMBL/GenBank/DDBJ databases">
        <authorList>
            <person name="Varghese N."/>
            <person name="Submissions S."/>
        </authorList>
    </citation>
    <scope>NUCLEOTIDE SEQUENCE [LARGE SCALE GENOMIC DNA]</scope>
    <source>
        <strain evidence="3">DSM 24204</strain>
    </source>
</reference>
<dbReference type="AlphaFoldDB" id="A0A1H7UYS0"/>
<evidence type="ECO:0000313" key="2">
    <source>
        <dbReference type="EMBL" id="SEM02063.1"/>
    </source>
</evidence>
<name>A0A1H7UYS0_9PAST</name>
<protein>
    <submittedName>
        <fullName evidence="2">Uncharacterized protein</fullName>
    </submittedName>
</protein>
<dbReference type="Proteomes" id="UP000198883">
    <property type="component" value="Unassembled WGS sequence"/>
</dbReference>
<sequence length="185" mass="21534">MKVSPKCIIILTISSLCILPFCFEWIIAEITTPIRCAMLGDKGVEIYLSKEQWRSSRPDLDFSKITLKEINDSWYSPTEEDFNSSGNQIKGYLKYIMFRGSKYRLLRFNPKISLAKYVNTDNANNLFNESYWLYYDTKTDIVILHSTYITGRYKTYIGLGFNDVECKNDGSNLLLINKVLTSYFK</sequence>
<dbReference type="RefSeq" id="WP_143054806.1">
    <property type="nucleotide sequence ID" value="NZ_CP016180.1"/>
</dbReference>
<evidence type="ECO:0000256" key="1">
    <source>
        <dbReference type="SAM" id="Phobius"/>
    </source>
</evidence>
<dbReference type="GeneID" id="83545153"/>
<dbReference type="OrthoDB" id="5690949at2"/>
<evidence type="ECO:0000313" key="3">
    <source>
        <dbReference type="Proteomes" id="UP000198883"/>
    </source>
</evidence>
<keyword evidence="1" id="KW-0812">Transmembrane</keyword>
<dbReference type="EMBL" id="FOBN01000003">
    <property type="protein sequence ID" value="SEM02063.1"/>
    <property type="molecule type" value="Genomic_DNA"/>
</dbReference>
<keyword evidence="1" id="KW-1133">Transmembrane helix</keyword>
<accession>A0A1H7UYS0</accession>